<dbReference type="PROSITE" id="PS00138">
    <property type="entry name" value="SUBTILASE_SER"/>
    <property type="match status" value="1"/>
</dbReference>
<dbReference type="GO" id="GO:0004252">
    <property type="term" value="F:serine-type endopeptidase activity"/>
    <property type="evidence" value="ECO:0007669"/>
    <property type="project" value="UniProtKB-UniRule"/>
</dbReference>
<evidence type="ECO:0000256" key="1">
    <source>
        <dbReference type="ARBA" id="ARBA00011073"/>
    </source>
</evidence>
<feature type="active site" description="Charge relay system" evidence="5">
    <location>
        <position position="282"/>
    </location>
</feature>
<reference evidence="8" key="1">
    <citation type="journal article" date="2020" name="bioRxiv">
        <title>Comparative genomics of Chlamydomonas.</title>
        <authorList>
            <person name="Craig R.J."/>
            <person name="Hasan A.R."/>
            <person name="Ness R.W."/>
            <person name="Keightley P.D."/>
        </authorList>
    </citation>
    <scope>NUCLEOTIDE SEQUENCE</scope>
    <source>
        <strain evidence="8">SAG 7.73</strain>
    </source>
</reference>
<evidence type="ECO:0000313" key="8">
    <source>
        <dbReference type="EMBL" id="KAG2439145.1"/>
    </source>
</evidence>
<proteinExistence type="inferred from homology"/>
<dbReference type="InterPro" id="IPR015500">
    <property type="entry name" value="Peptidase_S8_subtilisin-rel"/>
</dbReference>
<dbReference type="Gene3D" id="3.40.50.200">
    <property type="entry name" value="Peptidase S8/S53 domain"/>
    <property type="match status" value="2"/>
</dbReference>
<feature type="compositionally biased region" description="Polar residues" evidence="6">
    <location>
        <begin position="10"/>
        <end position="19"/>
    </location>
</feature>
<evidence type="ECO:0000256" key="3">
    <source>
        <dbReference type="ARBA" id="ARBA00022801"/>
    </source>
</evidence>
<gene>
    <name evidence="8" type="ORF">HXX76_004512</name>
</gene>
<protein>
    <recommendedName>
        <fullName evidence="7">Peptidase S8/S53 domain-containing protein</fullName>
    </recommendedName>
</protein>
<dbReference type="Pfam" id="PF00082">
    <property type="entry name" value="Peptidase_S8"/>
    <property type="match status" value="1"/>
</dbReference>
<dbReference type="InterPro" id="IPR036852">
    <property type="entry name" value="Peptidase_S8/S53_dom_sf"/>
</dbReference>
<dbReference type="InterPro" id="IPR051048">
    <property type="entry name" value="Peptidase_S8/S53_subtilisin"/>
</dbReference>
<dbReference type="InterPro" id="IPR000209">
    <property type="entry name" value="Peptidase_S8/S53_dom"/>
</dbReference>
<keyword evidence="4 5" id="KW-0720">Serine protease</keyword>
<dbReference type="PRINTS" id="PR00723">
    <property type="entry name" value="SUBTILISIN"/>
</dbReference>
<evidence type="ECO:0000256" key="2">
    <source>
        <dbReference type="ARBA" id="ARBA00022670"/>
    </source>
</evidence>
<sequence>MKDKYRAATSDGSTASPTPTIVEPTLKATNLKFLPGPITSNPKDELWSQQWAPRAIKSQSAWAKGVTGKCVRVAVVDGGLWWDHPDLVGRVDVDYAKSFWPDLPPYFDSESIRDSGYWHASHVAGIVVASANNNDYGVVGIAPEATIVPVKVCDGGQCDFGAILQGIIYAASAMEPGVGAGADVINLSLGAYGTPGGDNFFPWDFTQQLAAYSNFGSAAIWVAAPGGDTRAAEQFFDQYFDQEAGTFTPGAPPLCYRNDFVLSVGAPNLAGKPAFAHLAGTSMATPAVSGAATLVIHDEALRQGVDLCAPRGGKGMRRNPTTPGQVKAALARGAVLPNGGADRQAYGSGIVDVPRTLGYPQPVWAA</sequence>
<name>A0A835TK18_CHLIN</name>
<evidence type="ECO:0000313" key="9">
    <source>
        <dbReference type="Proteomes" id="UP000650467"/>
    </source>
</evidence>
<dbReference type="OrthoDB" id="371436at2759"/>
<organism evidence="8 9">
    <name type="scientific">Chlamydomonas incerta</name>
    <dbReference type="NCBI Taxonomy" id="51695"/>
    <lineage>
        <taxon>Eukaryota</taxon>
        <taxon>Viridiplantae</taxon>
        <taxon>Chlorophyta</taxon>
        <taxon>core chlorophytes</taxon>
        <taxon>Chlorophyceae</taxon>
        <taxon>CS clade</taxon>
        <taxon>Chlamydomonadales</taxon>
        <taxon>Chlamydomonadaceae</taxon>
        <taxon>Chlamydomonas</taxon>
    </lineage>
</organism>
<feature type="active site" description="Charge relay system" evidence="5">
    <location>
        <position position="119"/>
    </location>
</feature>
<evidence type="ECO:0000259" key="7">
    <source>
        <dbReference type="Pfam" id="PF00082"/>
    </source>
</evidence>
<comment type="caution">
    <text evidence="8">The sequence shown here is derived from an EMBL/GenBank/DDBJ whole genome shotgun (WGS) entry which is preliminary data.</text>
</comment>
<dbReference type="Proteomes" id="UP000650467">
    <property type="component" value="Unassembled WGS sequence"/>
</dbReference>
<comment type="similarity">
    <text evidence="1 5">Belongs to the peptidase S8 family.</text>
</comment>
<feature type="active site" description="Charge relay system" evidence="5">
    <location>
        <position position="77"/>
    </location>
</feature>
<dbReference type="AlphaFoldDB" id="A0A835TK18"/>
<evidence type="ECO:0000256" key="6">
    <source>
        <dbReference type="SAM" id="MobiDB-lite"/>
    </source>
</evidence>
<dbReference type="PANTHER" id="PTHR43399:SF4">
    <property type="entry name" value="CELL WALL-ASSOCIATED PROTEASE"/>
    <property type="match status" value="1"/>
</dbReference>
<keyword evidence="3 5" id="KW-0378">Hydrolase</keyword>
<keyword evidence="9" id="KW-1185">Reference proteome</keyword>
<dbReference type="PANTHER" id="PTHR43399">
    <property type="entry name" value="SUBTILISIN-RELATED"/>
    <property type="match status" value="1"/>
</dbReference>
<dbReference type="PROSITE" id="PS51892">
    <property type="entry name" value="SUBTILASE"/>
    <property type="match status" value="1"/>
</dbReference>
<feature type="region of interest" description="Disordered" evidence="6">
    <location>
        <begin position="1"/>
        <end position="21"/>
    </location>
</feature>
<dbReference type="GO" id="GO:0006508">
    <property type="term" value="P:proteolysis"/>
    <property type="evidence" value="ECO:0007669"/>
    <property type="project" value="UniProtKB-KW"/>
</dbReference>
<keyword evidence="2 5" id="KW-0645">Protease</keyword>
<feature type="domain" description="Peptidase S8/S53" evidence="7">
    <location>
        <begin position="68"/>
        <end position="241"/>
    </location>
</feature>
<dbReference type="SUPFAM" id="SSF52743">
    <property type="entry name" value="Subtilisin-like"/>
    <property type="match status" value="1"/>
</dbReference>
<accession>A0A835TK18</accession>
<dbReference type="InterPro" id="IPR023828">
    <property type="entry name" value="Peptidase_S8_Ser-AS"/>
</dbReference>
<dbReference type="EMBL" id="JAEHOC010000008">
    <property type="protein sequence ID" value="KAG2439145.1"/>
    <property type="molecule type" value="Genomic_DNA"/>
</dbReference>
<evidence type="ECO:0000256" key="4">
    <source>
        <dbReference type="ARBA" id="ARBA00022825"/>
    </source>
</evidence>
<evidence type="ECO:0000256" key="5">
    <source>
        <dbReference type="PROSITE-ProRule" id="PRU01240"/>
    </source>
</evidence>